<dbReference type="Gene3D" id="3.90.320.10">
    <property type="match status" value="1"/>
</dbReference>
<organism evidence="20 21">
    <name type="scientific">Mycolicibacterium thermoresistibile</name>
    <name type="common">Mycobacterium thermoresistibile</name>
    <dbReference type="NCBI Taxonomy" id="1797"/>
    <lineage>
        <taxon>Bacteria</taxon>
        <taxon>Bacillati</taxon>
        <taxon>Actinomycetota</taxon>
        <taxon>Actinomycetes</taxon>
        <taxon>Mycobacteriales</taxon>
        <taxon>Mycobacteriaceae</taxon>
        <taxon>Mycolicibacterium</taxon>
    </lineage>
</organism>
<feature type="binding site" evidence="15">
    <location>
        <position position="989"/>
    </location>
    <ligand>
        <name>Mg(2+)</name>
        <dbReference type="ChEBI" id="CHEBI:18420"/>
    </ligand>
</feature>
<feature type="domain" description="UvrD-like helicase ATP-binding" evidence="18">
    <location>
        <begin position="8"/>
        <end position="333"/>
    </location>
</feature>
<comment type="domain">
    <text evidence="15">The N-terminal DNA-binding domain is a ssDNA-dependent ATPase and has ATP-dependent 3'-5' helicase function. This domain interacts with RecC.</text>
</comment>
<keyword evidence="7 15" id="KW-0269">Exonuclease</keyword>
<evidence type="ECO:0000256" key="7">
    <source>
        <dbReference type="ARBA" id="ARBA00022839"/>
    </source>
</evidence>
<dbReference type="CDD" id="cd22352">
    <property type="entry name" value="RecB_C-like"/>
    <property type="match status" value="1"/>
</dbReference>
<dbReference type="EMBL" id="BCTB01000027">
    <property type="protein sequence ID" value="GAT16003.1"/>
    <property type="molecule type" value="Genomic_DNA"/>
</dbReference>
<evidence type="ECO:0000256" key="15">
    <source>
        <dbReference type="HAMAP-Rule" id="MF_01485"/>
    </source>
</evidence>
<sequence>MSGTLTEPMTPFDLTGPLPAERTTTVLEASAGTGKTFALAGLVTRYLAEGRARLDQMLLITFSRSATQELRDRVRRQIVETVEAFDDPERAAGNELIRHLITGPDAEVRRQRLRDALADFDAATIATTHQFCQLVLRSLGVAGDTDTGMELVESLDELVVEIVNDLYLRHFAGDRDDPLLSYADALTLAREVVEHPATELRPRDPEPDSRAAVCLAFAEDVLAELDSRKRQRRILGYNDLLTRLADALEADGSPAQLRMHQRWPIVMVDEFQDTDPVQWRVIDRAFSGRSTLVLIGDPKQAIYAFRGGDIITYLKAAETAGARYTLATNWRSDSALVDRLQAVLGGAELGDPRIVVHRVDAHHRGSRLAGAPCGDPFRLRVVRRAGFGISGAKTIGIDTLRSHIGRDLAADISALLASGATFDGKPLQAADIAVIVETHKDARACYDALCQAGIPAVYTGDSDVFGSPAAEDWLCLLEAFDQPHRPGMVRAAAATMFFGETAESLAAGGDALTDRVADTLREWAAHARERGVAAIFEAAKLSGMGDRVLSWADGERHMTDLAHIAQLLQEAAHRDHLGLPALRDWLRARREETSGGATERFRRLDTDAAAVPVMTVFAAKGLQFPVVYLPFAFNRHVRKQELVLYHEDDGTRCLHIGGSDSPDHPQVAQRGRDEDASDDGRLTYVALTRAQAQVVAWWAPSWDEPNGGLSRLLRGRRPGERSVPHRCPDDRITDDQAWERLREWEAAGGPVLEESLPRPVTALPPEPTPTELGARHFHRSIDTDWRRTSYSGLLRASQSDGGVAASGSPGVTSEPEVAELDDEVGEIPLTPATDGAEVPSPMAGLPTGAKLGTLVHAVLETADPFAPDLAAELADRVREHAVWWPVDVPAEELAAALVPVHDTPLGPLAPGLTLRQIGLRDRMREMEFEFPLAGGDARDAAPDIRLADVGDLLGAHLPEDDPLACYAERLTGTGLGRQPLRGYLTGSVDAVLRIPAGDDHRYLVVDYKTNWLGPVDRPLTAADYTRPRLVEAMLHSDYPLQALLYSVVLHRFLRWRLPAYTPEEHLGGVLYLFLRGMCGPDTPVVDGHPAGVFSWQPPAGLVVALSDLLDAGRTAE</sequence>
<dbReference type="EC" id="5.6.2.4" evidence="15"/>
<dbReference type="STRING" id="1797.RMCT_2972"/>
<comment type="miscellaneous">
    <text evidence="15">In the RecBCD complex, RecB has a slow 3'-5' helicase, an exonuclease activity and loads RecA onto ssDNA, RecD has a fast 5'-3' helicase activity, while RecC stimulates the ATPase and processivity of the RecB helicase and contributes to recognition of the Chi site.</text>
</comment>
<comment type="catalytic activity">
    <reaction evidence="15">
        <text>Exonucleolytic cleavage (in the presence of ATP) in either 5'- to 3'- or 3'- to 5'-direction to yield 5'-phosphooligonucleotides.</text>
        <dbReference type="EC" id="3.1.11.5"/>
    </reaction>
</comment>
<feature type="region of interest" description="Nuclease activity, interacts with RecD and RecA" evidence="15">
    <location>
        <begin position="784"/>
        <end position="1116"/>
    </location>
</feature>
<evidence type="ECO:0000256" key="5">
    <source>
        <dbReference type="ARBA" id="ARBA00022801"/>
    </source>
</evidence>
<dbReference type="GO" id="GO:0005524">
    <property type="term" value="F:ATP binding"/>
    <property type="evidence" value="ECO:0007669"/>
    <property type="project" value="UniProtKB-UniRule"/>
</dbReference>
<dbReference type="PANTHER" id="PTHR11070:SF23">
    <property type="entry name" value="RECBCD ENZYME SUBUNIT RECB"/>
    <property type="match status" value="1"/>
</dbReference>
<dbReference type="InterPro" id="IPR004586">
    <property type="entry name" value="RecB"/>
</dbReference>
<evidence type="ECO:0000256" key="1">
    <source>
        <dbReference type="ARBA" id="ARBA00022722"/>
    </source>
</evidence>
<feature type="domain" description="UvrD-like helicase C-terminal" evidence="19">
    <location>
        <begin position="358"/>
        <end position="621"/>
    </location>
</feature>
<evidence type="ECO:0000256" key="10">
    <source>
        <dbReference type="ARBA" id="ARBA00023125"/>
    </source>
</evidence>
<comment type="subunit">
    <text evidence="15">Heterotrimer of RecB, RecC and RecD. All subunits contribute to DNA-binding. Interacts with RecA.</text>
</comment>
<dbReference type="AlphaFoldDB" id="A0A100XGM6"/>
<comment type="domain">
    <text evidence="15">The C-terminal domain has nuclease activity and interacts with RecD. It interacts with RecA, facilitating its loading onto ssDNA.</text>
</comment>
<evidence type="ECO:0000256" key="12">
    <source>
        <dbReference type="ARBA" id="ARBA00023235"/>
    </source>
</evidence>
<dbReference type="GO" id="GO:0009338">
    <property type="term" value="C:exodeoxyribonuclease V complex"/>
    <property type="evidence" value="ECO:0007669"/>
    <property type="project" value="TreeGrafter"/>
</dbReference>
<dbReference type="InterPro" id="IPR027417">
    <property type="entry name" value="P-loop_NTPase"/>
</dbReference>
<evidence type="ECO:0000256" key="6">
    <source>
        <dbReference type="ARBA" id="ARBA00022806"/>
    </source>
</evidence>
<proteinExistence type="inferred from homology"/>
<keyword evidence="1 15" id="KW-0540">Nuclease</keyword>
<dbReference type="PROSITE" id="PS51198">
    <property type="entry name" value="UVRD_HELICASE_ATP_BIND"/>
    <property type="match status" value="1"/>
</dbReference>
<dbReference type="Gene3D" id="1.10.486.10">
    <property type="entry name" value="PCRA, domain 4"/>
    <property type="match status" value="1"/>
</dbReference>
<evidence type="ECO:0000256" key="13">
    <source>
        <dbReference type="ARBA" id="ARBA00034617"/>
    </source>
</evidence>
<dbReference type="NCBIfam" id="TIGR00609">
    <property type="entry name" value="recB"/>
    <property type="match status" value="1"/>
</dbReference>
<dbReference type="GO" id="GO:0008854">
    <property type="term" value="F:exodeoxyribonuclease V activity"/>
    <property type="evidence" value="ECO:0007669"/>
    <property type="project" value="UniProtKB-EC"/>
</dbReference>
<reference evidence="20 21" key="1">
    <citation type="journal article" date="2016" name="Genome Announc.">
        <title>Draft Genome Sequences of Five Rapidly Growing Mycobacterium Species, M. thermoresistibile, M. fortuitum subsp. acetamidolyticum, M. canariasense, M. brisbanense, and M. novocastrense.</title>
        <authorList>
            <person name="Katahira K."/>
            <person name="Ogura Y."/>
            <person name="Gotoh Y."/>
            <person name="Hayashi T."/>
        </authorList>
    </citation>
    <scope>NUCLEOTIDE SEQUENCE [LARGE SCALE GENOMIC DNA]</scope>
    <source>
        <strain evidence="20 21">JCM6362</strain>
    </source>
</reference>
<feature type="binding site" evidence="15">
    <location>
        <position position="856"/>
    </location>
    <ligand>
        <name>Mg(2+)</name>
        <dbReference type="ChEBI" id="CHEBI:18420"/>
    </ligand>
</feature>
<dbReference type="InterPro" id="IPR014016">
    <property type="entry name" value="UvrD-like_ATP-bd"/>
</dbReference>
<dbReference type="Gene3D" id="3.40.50.300">
    <property type="entry name" value="P-loop containing nucleotide triphosphate hydrolases"/>
    <property type="match status" value="2"/>
</dbReference>
<keyword evidence="5 15" id="KW-0378">Hydrolase</keyword>
<feature type="region of interest" description="DNA-binding and helicase activity, interacts with RecC" evidence="15">
    <location>
        <begin position="1"/>
        <end position="757"/>
    </location>
</feature>
<reference evidence="21" key="2">
    <citation type="submission" date="2016-02" db="EMBL/GenBank/DDBJ databases">
        <title>Draft genome sequence of five rapidly growing Mycobacterium species.</title>
        <authorList>
            <person name="Katahira K."/>
            <person name="Gotou Y."/>
            <person name="Iida K."/>
            <person name="Ogura Y."/>
            <person name="Hayashi T."/>
        </authorList>
    </citation>
    <scope>NUCLEOTIDE SEQUENCE [LARGE SCALE GENOMIC DNA]</scope>
    <source>
        <strain evidence="21">JCM6362</strain>
    </source>
</reference>
<dbReference type="GO" id="GO:0005829">
    <property type="term" value="C:cytosol"/>
    <property type="evidence" value="ECO:0007669"/>
    <property type="project" value="TreeGrafter"/>
</dbReference>
<dbReference type="PANTHER" id="PTHR11070">
    <property type="entry name" value="UVRD / RECB / PCRA DNA HELICASE FAMILY MEMBER"/>
    <property type="match status" value="1"/>
</dbReference>
<keyword evidence="9 15" id="KW-0460">Magnesium</keyword>
<keyword evidence="8 15" id="KW-0067">ATP-binding</keyword>
<dbReference type="EC" id="3.1.11.5" evidence="15"/>
<dbReference type="GO" id="GO:0000724">
    <property type="term" value="P:double-strand break repair via homologous recombination"/>
    <property type="evidence" value="ECO:0007669"/>
    <property type="project" value="UniProtKB-UniRule"/>
</dbReference>
<accession>A0A100XGM6</accession>
<dbReference type="InterPro" id="IPR000212">
    <property type="entry name" value="DNA_helicase_UvrD/REP"/>
</dbReference>
<keyword evidence="2 15" id="KW-0479">Metal-binding</keyword>
<dbReference type="OMA" id="VDYKTNW"/>
<evidence type="ECO:0000256" key="8">
    <source>
        <dbReference type="ARBA" id="ARBA00022840"/>
    </source>
</evidence>
<evidence type="ECO:0000259" key="19">
    <source>
        <dbReference type="PROSITE" id="PS51217"/>
    </source>
</evidence>
<comment type="function">
    <text evidence="15">A helicase/nuclease that prepares dsDNA breaks (DSB) for recombinational DNA repair. Binds to DSBs and unwinds DNA via a highly rapid and processive ATP-dependent bidirectional helicase activity. Unwinds dsDNA until it encounters a Chi (crossover hotspot instigator) sequence from the 3' direction. Cuts ssDNA a few nucleotides 3' to the Chi site. The properties and activities of the enzyme are changed at Chi. The Chi-altered holoenzyme produces a long 3'-ssDNA overhang and facilitates RecA-binding to the ssDNA for homologous DNA recombination and repair. Holoenzyme degrades any linearized DNA that is unable to undergo homologous recombination. In the holoenzyme this subunit contributes ATPase, 3'-5' helicase, exonuclease activity and loads RecA onto ssDNA.</text>
</comment>
<keyword evidence="11 15" id="KW-0234">DNA repair</keyword>
<dbReference type="Proteomes" id="UP000069654">
    <property type="component" value="Unassembled WGS sequence"/>
</dbReference>
<dbReference type="Pfam" id="PF13361">
    <property type="entry name" value="UvrD_C"/>
    <property type="match status" value="1"/>
</dbReference>
<dbReference type="GO" id="GO:0003677">
    <property type="term" value="F:DNA binding"/>
    <property type="evidence" value="ECO:0007669"/>
    <property type="project" value="UniProtKB-UniRule"/>
</dbReference>
<dbReference type="GO" id="GO:0043138">
    <property type="term" value="F:3'-5' DNA helicase activity"/>
    <property type="evidence" value="ECO:0007669"/>
    <property type="project" value="UniProtKB-UniRule"/>
</dbReference>
<dbReference type="PROSITE" id="PS51217">
    <property type="entry name" value="UVRD_HELICASE_CTER"/>
    <property type="match status" value="1"/>
</dbReference>
<feature type="active site" description="For nuclease activity" evidence="15">
    <location>
        <position position="1006"/>
    </location>
</feature>
<dbReference type="InterPro" id="IPR014017">
    <property type="entry name" value="DNA_helicase_UvrD-like_C"/>
</dbReference>
<dbReference type="SUPFAM" id="SSF52540">
    <property type="entry name" value="P-loop containing nucleoside triphosphate hydrolases"/>
    <property type="match status" value="1"/>
</dbReference>
<evidence type="ECO:0000259" key="18">
    <source>
        <dbReference type="PROSITE" id="PS51198"/>
    </source>
</evidence>
<comment type="similarity">
    <text evidence="15">Belongs to the helicase family. UvrD subfamily.</text>
</comment>
<comment type="cofactor">
    <cofactor evidence="15">
        <name>Mg(2+)</name>
        <dbReference type="ChEBI" id="CHEBI:18420"/>
    </cofactor>
    <text evidence="15">Binds 1 Mg(2+) ion per subunit.</text>
</comment>
<evidence type="ECO:0000256" key="17">
    <source>
        <dbReference type="SAM" id="MobiDB-lite"/>
    </source>
</evidence>
<evidence type="ECO:0000256" key="9">
    <source>
        <dbReference type="ARBA" id="ARBA00022842"/>
    </source>
</evidence>
<keyword evidence="4 15" id="KW-0227">DNA damage</keyword>
<dbReference type="SUPFAM" id="SSF52980">
    <property type="entry name" value="Restriction endonuclease-like"/>
    <property type="match status" value="1"/>
</dbReference>
<keyword evidence="6 15" id="KW-0347">Helicase</keyword>
<dbReference type="HAMAP" id="MF_01485">
    <property type="entry name" value="RecB"/>
    <property type="match status" value="1"/>
</dbReference>
<evidence type="ECO:0000256" key="4">
    <source>
        <dbReference type="ARBA" id="ARBA00022763"/>
    </source>
</evidence>
<comment type="caution">
    <text evidence="20">The sequence shown here is derived from an EMBL/GenBank/DDBJ whole genome shotgun (WGS) entry which is preliminary data.</text>
</comment>
<protein>
    <recommendedName>
        <fullName evidence="15">RecBCD enzyme subunit RecB</fullName>
        <ecNumber evidence="15">3.1.11.5</ecNumber>
        <ecNumber evidence="15">5.6.2.4</ecNumber>
    </recommendedName>
    <alternativeName>
        <fullName evidence="15">DNA 3'-5' helicase subunit RecB</fullName>
    </alternativeName>
    <alternativeName>
        <fullName evidence="15">Exonuclease V subunit RecB</fullName>
        <shortName evidence="15">ExoV subunit RecB</shortName>
    </alternativeName>
    <alternativeName>
        <fullName evidence="15">Helicase/nuclease RecBCD subunit RecB</fullName>
    </alternativeName>
</protein>
<dbReference type="GO" id="GO:0000287">
    <property type="term" value="F:magnesium ion binding"/>
    <property type="evidence" value="ECO:0007669"/>
    <property type="project" value="UniProtKB-UniRule"/>
</dbReference>
<gene>
    <name evidence="15" type="primary">recB</name>
    <name evidence="20" type="ORF">RMCT_2972</name>
</gene>
<dbReference type="Pfam" id="PF00580">
    <property type="entry name" value="UvrD-helicase"/>
    <property type="match status" value="1"/>
</dbReference>
<comment type="catalytic activity">
    <reaction evidence="13 15">
        <text>Couples ATP hydrolysis with the unwinding of duplex DNA by translocating in the 3'-5' direction.</text>
        <dbReference type="EC" id="5.6.2.4"/>
    </reaction>
</comment>
<feature type="binding site" evidence="16">
    <location>
        <begin position="29"/>
        <end position="36"/>
    </location>
    <ligand>
        <name>ATP</name>
        <dbReference type="ChEBI" id="CHEBI:30616"/>
    </ligand>
</feature>
<dbReference type="GO" id="GO:0016887">
    <property type="term" value="F:ATP hydrolysis activity"/>
    <property type="evidence" value="ECO:0007669"/>
    <property type="project" value="RHEA"/>
</dbReference>
<keyword evidence="12 15" id="KW-0413">Isomerase</keyword>
<keyword evidence="10 15" id="KW-0238">DNA-binding</keyword>
<evidence type="ECO:0000256" key="14">
    <source>
        <dbReference type="ARBA" id="ARBA00048988"/>
    </source>
</evidence>
<evidence type="ECO:0000256" key="2">
    <source>
        <dbReference type="ARBA" id="ARBA00022723"/>
    </source>
</evidence>
<feature type="binding site" evidence="15">
    <location>
        <position position="1006"/>
    </location>
    <ligand>
        <name>Mg(2+)</name>
        <dbReference type="ChEBI" id="CHEBI:18420"/>
    </ligand>
</feature>
<dbReference type="InterPro" id="IPR011604">
    <property type="entry name" value="PDDEXK-like_dom_sf"/>
</dbReference>
<evidence type="ECO:0000256" key="3">
    <source>
        <dbReference type="ARBA" id="ARBA00022741"/>
    </source>
</evidence>
<evidence type="ECO:0000256" key="16">
    <source>
        <dbReference type="PROSITE-ProRule" id="PRU00560"/>
    </source>
</evidence>
<feature type="region of interest" description="Disordered" evidence="17">
    <location>
        <begin position="655"/>
        <end position="677"/>
    </location>
</feature>
<keyword evidence="3 15" id="KW-0547">Nucleotide-binding</keyword>
<comment type="catalytic activity">
    <reaction evidence="14 15">
        <text>ATP + H2O = ADP + phosphate + H(+)</text>
        <dbReference type="Rhea" id="RHEA:13065"/>
        <dbReference type="ChEBI" id="CHEBI:15377"/>
        <dbReference type="ChEBI" id="CHEBI:15378"/>
        <dbReference type="ChEBI" id="CHEBI:30616"/>
        <dbReference type="ChEBI" id="CHEBI:43474"/>
        <dbReference type="ChEBI" id="CHEBI:456216"/>
        <dbReference type="EC" id="5.6.2.4"/>
    </reaction>
</comment>
<evidence type="ECO:0000256" key="11">
    <source>
        <dbReference type="ARBA" id="ARBA00023204"/>
    </source>
</evidence>
<dbReference type="InterPro" id="IPR011335">
    <property type="entry name" value="Restrct_endonuc-II-like"/>
</dbReference>
<evidence type="ECO:0000313" key="21">
    <source>
        <dbReference type="Proteomes" id="UP000069654"/>
    </source>
</evidence>
<name>A0A100XGM6_MYCTH</name>
<evidence type="ECO:0000313" key="20">
    <source>
        <dbReference type="EMBL" id="GAT16003.1"/>
    </source>
</evidence>